<gene>
    <name evidence="7" type="ORF">GSLYS_00002271001</name>
</gene>
<organism evidence="7 8">
    <name type="scientific">Lymnaea stagnalis</name>
    <name type="common">Great pond snail</name>
    <name type="synonym">Helix stagnalis</name>
    <dbReference type="NCBI Taxonomy" id="6523"/>
    <lineage>
        <taxon>Eukaryota</taxon>
        <taxon>Metazoa</taxon>
        <taxon>Spiralia</taxon>
        <taxon>Lophotrochozoa</taxon>
        <taxon>Mollusca</taxon>
        <taxon>Gastropoda</taxon>
        <taxon>Heterobranchia</taxon>
        <taxon>Euthyneura</taxon>
        <taxon>Panpulmonata</taxon>
        <taxon>Hygrophila</taxon>
        <taxon>Lymnaeoidea</taxon>
        <taxon>Lymnaeidae</taxon>
        <taxon>Lymnaea</taxon>
    </lineage>
</organism>
<keyword evidence="8" id="KW-1185">Reference proteome</keyword>
<dbReference type="Pfam" id="PF00929">
    <property type="entry name" value="RNase_T"/>
    <property type="match status" value="1"/>
</dbReference>
<evidence type="ECO:0000256" key="2">
    <source>
        <dbReference type="ARBA" id="ARBA00022722"/>
    </source>
</evidence>
<evidence type="ECO:0000256" key="5">
    <source>
        <dbReference type="SAM" id="MobiDB-lite"/>
    </source>
</evidence>
<keyword evidence="3" id="KW-0378">Hydrolase</keyword>
<comment type="similarity">
    <text evidence="1">Belongs to the oligoribonuclease family.</text>
</comment>
<evidence type="ECO:0000256" key="1">
    <source>
        <dbReference type="ARBA" id="ARBA00009921"/>
    </source>
</evidence>
<dbReference type="Gene3D" id="3.30.420.10">
    <property type="entry name" value="Ribonuclease H-like superfamily/Ribonuclease H"/>
    <property type="match status" value="1"/>
</dbReference>
<dbReference type="InterPro" id="IPR013520">
    <property type="entry name" value="Ribonucl_H"/>
</dbReference>
<dbReference type="GO" id="GO:0005739">
    <property type="term" value="C:mitochondrion"/>
    <property type="evidence" value="ECO:0007669"/>
    <property type="project" value="TreeGrafter"/>
</dbReference>
<dbReference type="FunFam" id="3.30.420.10:FF:000003">
    <property type="entry name" value="Oligoribonuclease"/>
    <property type="match status" value="1"/>
</dbReference>
<dbReference type="CDD" id="cd06135">
    <property type="entry name" value="Orn"/>
    <property type="match status" value="1"/>
</dbReference>
<reference evidence="7 8" key="1">
    <citation type="submission" date="2024-04" db="EMBL/GenBank/DDBJ databases">
        <authorList>
            <consortium name="Genoscope - CEA"/>
            <person name="William W."/>
        </authorList>
    </citation>
    <scope>NUCLEOTIDE SEQUENCE [LARGE SCALE GENOMIC DNA]</scope>
</reference>
<comment type="caution">
    <text evidence="7">The sequence shown here is derived from an EMBL/GenBank/DDBJ whole genome shotgun (WGS) entry which is preliminary data.</text>
</comment>
<keyword evidence="2" id="KW-0540">Nuclease</keyword>
<dbReference type="SUPFAM" id="SSF53098">
    <property type="entry name" value="Ribonuclease H-like"/>
    <property type="match status" value="1"/>
</dbReference>
<dbReference type="InterPro" id="IPR022894">
    <property type="entry name" value="Oligoribonuclease"/>
</dbReference>
<proteinExistence type="inferred from homology"/>
<dbReference type="Proteomes" id="UP001497497">
    <property type="component" value="Unassembled WGS sequence"/>
</dbReference>
<evidence type="ECO:0000313" key="7">
    <source>
        <dbReference type="EMBL" id="CAL1528101.1"/>
    </source>
</evidence>
<evidence type="ECO:0000256" key="4">
    <source>
        <dbReference type="ARBA" id="ARBA00022839"/>
    </source>
</evidence>
<accession>A0AAV2H7A1</accession>
<feature type="domain" description="Exonuclease" evidence="6">
    <location>
        <begin position="134"/>
        <end position="308"/>
    </location>
</feature>
<keyword evidence="4" id="KW-0269">Exonuclease</keyword>
<dbReference type="PANTHER" id="PTHR11046">
    <property type="entry name" value="OLIGORIBONUCLEASE, MITOCHONDRIAL"/>
    <property type="match status" value="1"/>
</dbReference>
<dbReference type="NCBIfam" id="NF003765">
    <property type="entry name" value="PRK05359.1"/>
    <property type="match status" value="1"/>
</dbReference>
<name>A0AAV2H7A1_LYMST</name>
<evidence type="ECO:0000313" key="8">
    <source>
        <dbReference type="Proteomes" id="UP001497497"/>
    </source>
</evidence>
<dbReference type="GO" id="GO:0000175">
    <property type="term" value="F:3'-5'-RNA exonuclease activity"/>
    <property type="evidence" value="ECO:0007669"/>
    <property type="project" value="InterPro"/>
</dbReference>
<dbReference type="HAMAP" id="MF_00045">
    <property type="entry name" value="Oligoribonuclease"/>
    <property type="match status" value="1"/>
</dbReference>
<protein>
    <recommendedName>
        <fullName evidence="6">Exonuclease domain-containing protein</fullName>
    </recommendedName>
</protein>
<dbReference type="SMART" id="SM00479">
    <property type="entry name" value="EXOIII"/>
    <property type="match status" value="1"/>
</dbReference>
<dbReference type="InterPro" id="IPR012337">
    <property type="entry name" value="RNaseH-like_sf"/>
</dbReference>
<evidence type="ECO:0000256" key="3">
    <source>
        <dbReference type="ARBA" id="ARBA00022801"/>
    </source>
</evidence>
<evidence type="ECO:0000259" key="6">
    <source>
        <dbReference type="SMART" id="SM00479"/>
    </source>
</evidence>
<dbReference type="PANTHER" id="PTHR11046:SF0">
    <property type="entry name" value="OLIGORIBONUCLEASE, MITOCHONDRIAL"/>
    <property type="match status" value="1"/>
</dbReference>
<dbReference type="AlphaFoldDB" id="A0AAV2H7A1"/>
<sequence length="308" mass="35439">MLLFFSKQNLNRDENKTINTYTVIDEIMSFCLGSIRLLARANRQCFKLQSRLVYISTKNNYHISFKHCTMMSNSHQLTSFDRNTTEQKFPTMASPNGRKKTTQHLENKSFSTHEVSIKSQDVDQKRSSSIPSEKIVWVDLEMTGLDVEKDKIIEIACLVTDGDLNLLAEGLNIVIHQSDSLLNNMDEWCVQQHGQSGLTEAVKKSHITTDRAEQMVLDFLKLHTEKGQCPLGGSSVGIDKQFIAKYMPKLAEHFHYRIIDVSSIKELCRRWYPGILEKAPDKKLSHRALDDIMESVEELKFYRSTIFK</sequence>
<dbReference type="InterPro" id="IPR036397">
    <property type="entry name" value="RNaseH_sf"/>
</dbReference>
<dbReference type="GO" id="GO:0003676">
    <property type="term" value="F:nucleic acid binding"/>
    <property type="evidence" value="ECO:0007669"/>
    <property type="project" value="InterPro"/>
</dbReference>
<dbReference type="EMBL" id="CAXITT010000027">
    <property type="protein sequence ID" value="CAL1528101.1"/>
    <property type="molecule type" value="Genomic_DNA"/>
</dbReference>
<feature type="region of interest" description="Disordered" evidence="5">
    <location>
        <begin position="90"/>
        <end position="110"/>
    </location>
</feature>